<feature type="transmembrane region" description="Helical" evidence="11">
    <location>
        <begin position="7"/>
        <end position="25"/>
    </location>
</feature>
<evidence type="ECO:0000256" key="3">
    <source>
        <dbReference type="ARBA" id="ARBA00022448"/>
    </source>
</evidence>
<keyword evidence="7" id="KW-0653">Protein transport</keyword>
<name>A0ABS6S1M9_9BACT</name>
<evidence type="ECO:0000259" key="12">
    <source>
        <dbReference type="PROSITE" id="PS52015"/>
    </source>
</evidence>
<dbReference type="PANTHER" id="PTHR33446:SF2">
    <property type="entry name" value="PROTEIN TONB"/>
    <property type="match status" value="1"/>
</dbReference>
<evidence type="ECO:0000256" key="10">
    <source>
        <dbReference type="SAM" id="MobiDB-lite"/>
    </source>
</evidence>
<evidence type="ECO:0000256" key="7">
    <source>
        <dbReference type="ARBA" id="ARBA00022927"/>
    </source>
</evidence>
<evidence type="ECO:0000256" key="5">
    <source>
        <dbReference type="ARBA" id="ARBA00022519"/>
    </source>
</evidence>
<sequence length="271" mass="28962">MNHQLKGFNISVVIHAVAFLVFVWANSLVVPQRQKPIVIDFSIERPVISPVKDTAPHAVAQDVPEKKPAVSAVKPKVAPPRPQESPKRAIATPAKPPTAPIPQSAPLKTVAGPTEDAHTQGASTAVLPTHQDEVATTQGAMASTADTVGVASPAGGVKEASPAPVVHAPAQEIAPEEAKKRYLKEHFAYIRDMILKNIAYPRMAQKMGWSGKVTVSFVIIADGHVDDVKVVESSGFRVLDDNAVETIKKVAPFPKPPVTAYLVIPVTYRLN</sequence>
<dbReference type="PROSITE" id="PS52015">
    <property type="entry name" value="TONB_CTD"/>
    <property type="match status" value="1"/>
</dbReference>
<organism evidence="13 14">
    <name type="scientific">Candidatus Magnetobacterium casense</name>
    <dbReference type="NCBI Taxonomy" id="1455061"/>
    <lineage>
        <taxon>Bacteria</taxon>
        <taxon>Pseudomonadati</taxon>
        <taxon>Nitrospirota</taxon>
        <taxon>Thermodesulfovibrionia</taxon>
        <taxon>Thermodesulfovibrionales</taxon>
        <taxon>Candidatus Magnetobacteriaceae</taxon>
        <taxon>Candidatus Magnetobacterium</taxon>
    </lineage>
</organism>
<dbReference type="InterPro" id="IPR006260">
    <property type="entry name" value="TonB/TolA_C"/>
</dbReference>
<dbReference type="EMBL" id="JABXWD010000332">
    <property type="protein sequence ID" value="MBV6342750.1"/>
    <property type="molecule type" value="Genomic_DNA"/>
</dbReference>
<evidence type="ECO:0000256" key="4">
    <source>
        <dbReference type="ARBA" id="ARBA00022475"/>
    </source>
</evidence>
<proteinExistence type="inferred from homology"/>
<dbReference type="NCBIfam" id="TIGR01352">
    <property type="entry name" value="tonB_Cterm"/>
    <property type="match status" value="1"/>
</dbReference>
<evidence type="ECO:0000313" key="13">
    <source>
        <dbReference type="EMBL" id="MBV6342750.1"/>
    </source>
</evidence>
<gene>
    <name evidence="13" type="ORF">HWQ67_14280</name>
</gene>
<comment type="similarity">
    <text evidence="2">Belongs to the TonB family.</text>
</comment>
<dbReference type="InterPro" id="IPR037682">
    <property type="entry name" value="TonB_C"/>
</dbReference>
<keyword evidence="9 11" id="KW-0472">Membrane</keyword>
<accession>A0ABS6S1M9</accession>
<keyword evidence="8 11" id="KW-1133">Transmembrane helix</keyword>
<dbReference type="InterPro" id="IPR051045">
    <property type="entry name" value="TonB-dependent_transducer"/>
</dbReference>
<reference evidence="13 14" key="1">
    <citation type="journal article" date="2020" name="J Geophys Res Biogeosci">
        <title>Magnetotaxis as an Adaptation to Enable Bacterial Shuttling of Microbial Sulfur and Sulfur Cycling Across Aquatic Oxic#Anoxic Interfaces.</title>
        <authorList>
            <person name="Li J."/>
            <person name="Liu P."/>
            <person name="Wang J."/>
            <person name="Roberts A.P."/>
            <person name="Pan Y."/>
        </authorList>
    </citation>
    <scope>NUCLEOTIDE SEQUENCE [LARGE SCALE GENOMIC DNA]</scope>
    <source>
        <strain evidence="13 14">MYR-1_YQ</strain>
    </source>
</reference>
<protein>
    <submittedName>
        <fullName evidence="13">Energy transducer TonB</fullName>
    </submittedName>
</protein>
<keyword evidence="3" id="KW-0813">Transport</keyword>
<comment type="caution">
    <text evidence="13">The sequence shown here is derived from an EMBL/GenBank/DDBJ whole genome shotgun (WGS) entry which is preliminary data.</text>
</comment>
<comment type="subcellular location">
    <subcellularLocation>
        <location evidence="1">Cell inner membrane</location>
        <topology evidence="1">Single-pass membrane protein</topology>
        <orientation evidence="1">Periplasmic side</orientation>
    </subcellularLocation>
</comment>
<keyword evidence="5" id="KW-0997">Cell inner membrane</keyword>
<dbReference type="PANTHER" id="PTHR33446">
    <property type="entry name" value="PROTEIN TONB-RELATED"/>
    <property type="match status" value="1"/>
</dbReference>
<evidence type="ECO:0000256" key="9">
    <source>
        <dbReference type="ARBA" id="ARBA00023136"/>
    </source>
</evidence>
<evidence type="ECO:0000256" key="11">
    <source>
        <dbReference type="SAM" id="Phobius"/>
    </source>
</evidence>
<keyword evidence="6 11" id="KW-0812">Transmembrane</keyword>
<evidence type="ECO:0000256" key="6">
    <source>
        <dbReference type="ARBA" id="ARBA00022692"/>
    </source>
</evidence>
<evidence type="ECO:0000256" key="8">
    <source>
        <dbReference type="ARBA" id="ARBA00022989"/>
    </source>
</evidence>
<evidence type="ECO:0000313" key="14">
    <source>
        <dbReference type="Proteomes" id="UP001196980"/>
    </source>
</evidence>
<feature type="domain" description="TonB C-terminal" evidence="12">
    <location>
        <begin position="185"/>
        <end position="271"/>
    </location>
</feature>
<keyword evidence="14" id="KW-1185">Reference proteome</keyword>
<evidence type="ECO:0000256" key="1">
    <source>
        <dbReference type="ARBA" id="ARBA00004383"/>
    </source>
</evidence>
<dbReference type="Pfam" id="PF03544">
    <property type="entry name" value="TonB_C"/>
    <property type="match status" value="1"/>
</dbReference>
<evidence type="ECO:0000256" key="2">
    <source>
        <dbReference type="ARBA" id="ARBA00006555"/>
    </source>
</evidence>
<keyword evidence="4" id="KW-1003">Cell membrane</keyword>
<dbReference type="RefSeq" id="WP_218253364.1">
    <property type="nucleotide sequence ID" value="NZ_JABXWD010000332.1"/>
</dbReference>
<feature type="region of interest" description="Disordered" evidence="10">
    <location>
        <begin position="61"/>
        <end position="122"/>
    </location>
</feature>
<dbReference type="Proteomes" id="UP001196980">
    <property type="component" value="Unassembled WGS sequence"/>
</dbReference>